<name>A0A7J4XM44_9BACE</name>
<evidence type="ECO:0008006" key="3">
    <source>
        <dbReference type="Google" id="ProtNLM"/>
    </source>
</evidence>
<evidence type="ECO:0000313" key="2">
    <source>
        <dbReference type="Proteomes" id="UP000422221"/>
    </source>
</evidence>
<sequence length="189" mass="22499">MNWCYTSYTIEGNQDEITDLMEKLESLSKYSKSLLPNDFGKNWLGNLVHLYGGVPEKINCRGHFLNLFYAGDNIIQFDTETGNEELYEVWAYILQSYPSCKCYFYSEECSCQRYVTNDKEGRFYPNRFRLEYEIDDIHLMENEHEMLTQVSTIVGKEVSNWREMEEAVRNYNKYQDEDNTIRVNKISEI</sequence>
<comment type="caution">
    <text evidence="1">The sequence shown here is derived from an EMBL/GenBank/DDBJ whole genome shotgun (WGS) entry which is preliminary data.</text>
</comment>
<organism evidence="1 2">
    <name type="scientific">Bacteroides salyersiae</name>
    <dbReference type="NCBI Taxonomy" id="291644"/>
    <lineage>
        <taxon>Bacteria</taxon>
        <taxon>Pseudomonadati</taxon>
        <taxon>Bacteroidota</taxon>
        <taxon>Bacteroidia</taxon>
        <taxon>Bacteroidales</taxon>
        <taxon>Bacteroidaceae</taxon>
        <taxon>Bacteroides</taxon>
    </lineage>
</organism>
<protein>
    <recommendedName>
        <fullName evidence="3">YubB ferredoxin-like domain-containing protein</fullName>
    </recommendedName>
</protein>
<dbReference type="Proteomes" id="UP000422221">
    <property type="component" value="Unassembled WGS sequence"/>
</dbReference>
<dbReference type="RefSeq" id="WP_130058343.1">
    <property type="nucleotide sequence ID" value="NZ_RCXT01000003.1"/>
</dbReference>
<gene>
    <name evidence="1" type="ORF">F3F73_06300</name>
</gene>
<reference evidence="1 2" key="1">
    <citation type="journal article" date="2019" name="Nat. Med.">
        <title>A library of human gut bacterial isolates paired with longitudinal multiomics data enables mechanistic microbiome research.</title>
        <authorList>
            <person name="Poyet M."/>
            <person name="Groussin M."/>
            <person name="Gibbons S.M."/>
            <person name="Avila-Pacheco J."/>
            <person name="Jiang X."/>
            <person name="Kearney S.M."/>
            <person name="Perrotta A.R."/>
            <person name="Berdy B."/>
            <person name="Zhao S."/>
            <person name="Lieberman T.D."/>
            <person name="Swanson P.K."/>
            <person name="Smith M."/>
            <person name="Roesemann S."/>
            <person name="Alexander J.E."/>
            <person name="Rich S.A."/>
            <person name="Livny J."/>
            <person name="Vlamakis H."/>
            <person name="Clish C."/>
            <person name="Bullock K."/>
            <person name="Deik A."/>
            <person name="Scott J."/>
            <person name="Pierce K.A."/>
            <person name="Xavier R.J."/>
            <person name="Alm E.J."/>
        </authorList>
    </citation>
    <scope>NUCLEOTIDE SEQUENCE [LARGE SCALE GENOMIC DNA]</scope>
    <source>
        <strain evidence="1 2">BIOML-A10</strain>
    </source>
</reference>
<accession>A0A7J4XM44</accession>
<evidence type="ECO:0000313" key="1">
    <source>
        <dbReference type="EMBL" id="KAA3768003.1"/>
    </source>
</evidence>
<dbReference type="AlphaFoldDB" id="A0A7J4XM44"/>
<proteinExistence type="predicted"/>
<dbReference type="EMBL" id="VWMK01000004">
    <property type="protein sequence ID" value="KAA3768003.1"/>
    <property type="molecule type" value="Genomic_DNA"/>
</dbReference>